<dbReference type="Proteomes" id="UP000193642">
    <property type="component" value="Unassembled WGS sequence"/>
</dbReference>
<evidence type="ECO:0000256" key="7">
    <source>
        <dbReference type="PROSITE-ProRule" id="PRU00042"/>
    </source>
</evidence>
<feature type="region of interest" description="Disordered" evidence="8">
    <location>
        <begin position="86"/>
        <end position="149"/>
    </location>
</feature>
<keyword evidence="5" id="KW-0862">Zinc</keyword>
<dbReference type="GO" id="GO:0005634">
    <property type="term" value="C:nucleus"/>
    <property type="evidence" value="ECO:0007669"/>
    <property type="project" value="UniProtKB-SubCell"/>
</dbReference>
<feature type="compositionally biased region" description="Polar residues" evidence="8">
    <location>
        <begin position="95"/>
        <end position="122"/>
    </location>
</feature>
<dbReference type="OrthoDB" id="8117402at2759"/>
<dbReference type="Pfam" id="PF00096">
    <property type="entry name" value="zf-C2H2"/>
    <property type="match status" value="2"/>
</dbReference>
<evidence type="ECO:0000256" key="5">
    <source>
        <dbReference type="ARBA" id="ARBA00022833"/>
    </source>
</evidence>
<comment type="caution">
    <text evidence="10">The sequence shown here is derived from an EMBL/GenBank/DDBJ whole genome shotgun (WGS) entry which is preliminary data.</text>
</comment>
<dbReference type="PANTHER" id="PTHR24394:SF44">
    <property type="entry name" value="ZINC FINGER PROTEIN 271-LIKE"/>
    <property type="match status" value="1"/>
</dbReference>
<evidence type="ECO:0000256" key="2">
    <source>
        <dbReference type="ARBA" id="ARBA00022723"/>
    </source>
</evidence>
<dbReference type="InterPro" id="IPR013087">
    <property type="entry name" value="Znf_C2H2_type"/>
</dbReference>
<dbReference type="GO" id="GO:0008270">
    <property type="term" value="F:zinc ion binding"/>
    <property type="evidence" value="ECO:0007669"/>
    <property type="project" value="UniProtKB-KW"/>
</dbReference>
<sequence length="339" mass="38438">MPVFPVYNQHESDASALLLQLSRQPTESKVVDAFDSAYKPPAAITLRGPGGINLLDSPVLSATPPSTTSYSVPENPLAPLALPQTFELNHDSPPYATQQVQHRQPSVSASTSPDESFSPVSSESDDDFAASGSLVRLSSKKPNSKPRPKKYKCEFAGCDKFFDRPSTLQTHCNEHNNIRPHKCSHCDATFVRKHDKTRHEETHNFAKELPSCSKCNMNFSRLDAKRRHERLCGEFKCHICDGGFARRDSLQRHLRGCTHEPVFSQSYNVKPHFLLHLNIRDFHCRYCPKQFARKRDCERHEVATHLNARKFVCRVCEFGFSRRNALVRHMKNVHGTSTI</sequence>
<name>A0A1Y2D381_9FUNG</name>
<dbReference type="InterPro" id="IPR036236">
    <property type="entry name" value="Znf_C2H2_sf"/>
</dbReference>
<protein>
    <recommendedName>
        <fullName evidence="9">C2H2-type domain-containing protein</fullName>
    </recommendedName>
</protein>
<feature type="domain" description="C2H2-type" evidence="9">
    <location>
        <begin position="151"/>
        <end position="180"/>
    </location>
</feature>
<dbReference type="AlphaFoldDB" id="A0A1Y2D381"/>
<dbReference type="SUPFAM" id="SSF57667">
    <property type="entry name" value="beta-beta-alpha zinc fingers"/>
    <property type="match status" value="3"/>
</dbReference>
<comment type="subcellular location">
    <subcellularLocation>
        <location evidence="1">Nucleus</location>
    </subcellularLocation>
</comment>
<accession>A0A1Y2D381</accession>
<dbReference type="EMBL" id="MCGO01000001">
    <property type="protein sequence ID" value="ORY53751.1"/>
    <property type="molecule type" value="Genomic_DNA"/>
</dbReference>
<feature type="domain" description="C2H2-type" evidence="9">
    <location>
        <begin position="282"/>
        <end position="310"/>
    </location>
</feature>
<dbReference type="GO" id="GO:0000981">
    <property type="term" value="F:DNA-binding transcription factor activity, RNA polymerase II-specific"/>
    <property type="evidence" value="ECO:0007669"/>
    <property type="project" value="TreeGrafter"/>
</dbReference>
<gene>
    <name evidence="10" type="ORF">BCR33DRAFT_693188</name>
</gene>
<keyword evidence="4 7" id="KW-0863">Zinc-finger</keyword>
<keyword evidence="2" id="KW-0479">Metal-binding</keyword>
<evidence type="ECO:0000313" key="10">
    <source>
        <dbReference type="EMBL" id="ORY53751.1"/>
    </source>
</evidence>
<organism evidence="10 11">
    <name type="scientific">Rhizoclosmatium globosum</name>
    <dbReference type="NCBI Taxonomy" id="329046"/>
    <lineage>
        <taxon>Eukaryota</taxon>
        <taxon>Fungi</taxon>
        <taxon>Fungi incertae sedis</taxon>
        <taxon>Chytridiomycota</taxon>
        <taxon>Chytridiomycota incertae sedis</taxon>
        <taxon>Chytridiomycetes</taxon>
        <taxon>Chytridiales</taxon>
        <taxon>Chytriomycetaceae</taxon>
        <taxon>Rhizoclosmatium</taxon>
    </lineage>
</organism>
<keyword evidence="6" id="KW-0539">Nucleus</keyword>
<keyword evidence="3" id="KW-0677">Repeat</keyword>
<feature type="compositionally biased region" description="Basic residues" evidence="8">
    <location>
        <begin position="138"/>
        <end position="149"/>
    </location>
</feature>
<evidence type="ECO:0000313" key="11">
    <source>
        <dbReference type="Proteomes" id="UP000193642"/>
    </source>
</evidence>
<feature type="domain" description="C2H2-type" evidence="9">
    <location>
        <begin position="181"/>
        <end position="208"/>
    </location>
</feature>
<feature type="domain" description="C2H2-type" evidence="9">
    <location>
        <begin position="311"/>
        <end position="334"/>
    </location>
</feature>
<dbReference type="PROSITE" id="PS00028">
    <property type="entry name" value="ZINC_FINGER_C2H2_1"/>
    <property type="match status" value="5"/>
</dbReference>
<dbReference type="PROSITE" id="PS50157">
    <property type="entry name" value="ZINC_FINGER_C2H2_2"/>
    <property type="match status" value="5"/>
</dbReference>
<evidence type="ECO:0000259" key="9">
    <source>
        <dbReference type="PROSITE" id="PS50157"/>
    </source>
</evidence>
<feature type="domain" description="C2H2-type" evidence="9">
    <location>
        <begin position="235"/>
        <end position="259"/>
    </location>
</feature>
<dbReference type="STRING" id="329046.A0A1Y2D381"/>
<evidence type="ECO:0000256" key="3">
    <source>
        <dbReference type="ARBA" id="ARBA00022737"/>
    </source>
</evidence>
<evidence type="ECO:0000256" key="8">
    <source>
        <dbReference type="SAM" id="MobiDB-lite"/>
    </source>
</evidence>
<evidence type="ECO:0000256" key="6">
    <source>
        <dbReference type="ARBA" id="ARBA00023242"/>
    </source>
</evidence>
<proteinExistence type="predicted"/>
<keyword evidence="11" id="KW-1185">Reference proteome</keyword>
<evidence type="ECO:0000256" key="1">
    <source>
        <dbReference type="ARBA" id="ARBA00004123"/>
    </source>
</evidence>
<dbReference type="Gene3D" id="3.30.160.60">
    <property type="entry name" value="Classic Zinc Finger"/>
    <property type="match status" value="3"/>
</dbReference>
<evidence type="ECO:0000256" key="4">
    <source>
        <dbReference type="ARBA" id="ARBA00022771"/>
    </source>
</evidence>
<dbReference type="SMART" id="SM00355">
    <property type="entry name" value="ZnF_C2H2"/>
    <property type="match status" value="6"/>
</dbReference>
<reference evidence="10 11" key="1">
    <citation type="submission" date="2016-07" db="EMBL/GenBank/DDBJ databases">
        <title>Pervasive Adenine N6-methylation of Active Genes in Fungi.</title>
        <authorList>
            <consortium name="DOE Joint Genome Institute"/>
            <person name="Mondo S.J."/>
            <person name="Dannebaum R.O."/>
            <person name="Kuo R.C."/>
            <person name="Labutti K."/>
            <person name="Haridas S."/>
            <person name="Kuo A."/>
            <person name="Salamov A."/>
            <person name="Ahrendt S.R."/>
            <person name="Lipzen A."/>
            <person name="Sullivan W."/>
            <person name="Andreopoulos W.B."/>
            <person name="Clum A."/>
            <person name="Lindquist E."/>
            <person name="Daum C."/>
            <person name="Ramamoorthy G.K."/>
            <person name="Gryganskyi A."/>
            <person name="Culley D."/>
            <person name="Magnuson J.K."/>
            <person name="James T.Y."/>
            <person name="O'Malley M.A."/>
            <person name="Stajich J.E."/>
            <person name="Spatafora J.W."/>
            <person name="Visel A."/>
            <person name="Grigoriev I.V."/>
        </authorList>
    </citation>
    <scope>NUCLEOTIDE SEQUENCE [LARGE SCALE GENOMIC DNA]</scope>
    <source>
        <strain evidence="10 11">JEL800</strain>
    </source>
</reference>
<dbReference type="PANTHER" id="PTHR24394">
    <property type="entry name" value="ZINC FINGER PROTEIN"/>
    <property type="match status" value="1"/>
</dbReference>